<dbReference type="Gene3D" id="1.20.1050.10">
    <property type="match status" value="1"/>
</dbReference>
<evidence type="ECO:0000259" key="2">
    <source>
        <dbReference type="PROSITE" id="PS50405"/>
    </source>
</evidence>
<dbReference type="EMBL" id="RJUK01000001">
    <property type="protein sequence ID" value="ROQ19695.1"/>
    <property type="molecule type" value="Genomic_DNA"/>
</dbReference>
<dbReference type="AlphaFoldDB" id="A0A3N1NU37"/>
<reference evidence="3 4" key="1">
    <citation type="submission" date="2018-11" db="EMBL/GenBank/DDBJ databases">
        <title>Genomic Encyclopedia of Type Strains, Phase IV (KMG-IV): sequencing the most valuable type-strain genomes for metagenomic binning, comparative biology and taxonomic classification.</title>
        <authorList>
            <person name="Goeker M."/>
        </authorList>
    </citation>
    <scope>NUCLEOTIDE SEQUENCE [LARGE SCALE GENOMIC DNA]</scope>
    <source>
        <strain evidence="3 4">DSM 16974</strain>
    </source>
</reference>
<dbReference type="InterPro" id="IPR010987">
    <property type="entry name" value="Glutathione-S-Trfase_C-like"/>
</dbReference>
<dbReference type="InterPro" id="IPR040079">
    <property type="entry name" value="Glutathione_S-Trfase"/>
</dbReference>
<proteinExistence type="predicted"/>
<dbReference type="Proteomes" id="UP000273643">
    <property type="component" value="Unassembled WGS sequence"/>
</dbReference>
<dbReference type="PROSITE" id="PS50404">
    <property type="entry name" value="GST_NTER"/>
    <property type="match status" value="1"/>
</dbReference>
<organism evidence="3 4">
    <name type="scientific">Marinimicrobium koreense</name>
    <dbReference type="NCBI Taxonomy" id="306545"/>
    <lineage>
        <taxon>Bacteria</taxon>
        <taxon>Pseudomonadati</taxon>
        <taxon>Pseudomonadota</taxon>
        <taxon>Gammaproteobacteria</taxon>
        <taxon>Cellvibrionales</taxon>
        <taxon>Cellvibrionaceae</taxon>
        <taxon>Marinimicrobium</taxon>
    </lineage>
</organism>
<protein>
    <submittedName>
        <fullName evidence="3">Glutathione S-transferase</fullName>
    </submittedName>
</protein>
<dbReference type="PROSITE" id="PS50405">
    <property type="entry name" value="GST_CTER"/>
    <property type="match status" value="1"/>
</dbReference>
<dbReference type="GO" id="GO:0016740">
    <property type="term" value="F:transferase activity"/>
    <property type="evidence" value="ECO:0007669"/>
    <property type="project" value="UniProtKB-KW"/>
</dbReference>
<dbReference type="SFLD" id="SFLDS00019">
    <property type="entry name" value="Glutathione_Transferase_(cytos"/>
    <property type="match status" value="1"/>
</dbReference>
<dbReference type="Pfam" id="PF00043">
    <property type="entry name" value="GST_C"/>
    <property type="match status" value="1"/>
</dbReference>
<dbReference type="InterPro" id="IPR036282">
    <property type="entry name" value="Glutathione-S-Trfase_C_sf"/>
</dbReference>
<dbReference type="Pfam" id="PF13409">
    <property type="entry name" value="GST_N_2"/>
    <property type="match status" value="1"/>
</dbReference>
<feature type="domain" description="GST N-terminal" evidence="1">
    <location>
        <begin position="15"/>
        <end position="102"/>
    </location>
</feature>
<dbReference type="InterPro" id="IPR004046">
    <property type="entry name" value="GST_C"/>
</dbReference>
<keyword evidence="3" id="KW-0808">Transferase</keyword>
<evidence type="ECO:0000313" key="3">
    <source>
        <dbReference type="EMBL" id="ROQ19695.1"/>
    </source>
</evidence>
<dbReference type="PANTHER" id="PTHR44051">
    <property type="entry name" value="GLUTATHIONE S-TRANSFERASE-RELATED"/>
    <property type="match status" value="1"/>
</dbReference>
<dbReference type="CDD" id="cd03048">
    <property type="entry name" value="GST_N_Ure2p_like"/>
    <property type="match status" value="1"/>
</dbReference>
<dbReference type="InterPro" id="IPR036249">
    <property type="entry name" value="Thioredoxin-like_sf"/>
</dbReference>
<dbReference type="PANTHER" id="PTHR44051:SF8">
    <property type="entry name" value="GLUTATHIONE S-TRANSFERASE GSTA"/>
    <property type="match status" value="1"/>
</dbReference>
<dbReference type="SUPFAM" id="SSF52833">
    <property type="entry name" value="Thioredoxin-like"/>
    <property type="match status" value="1"/>
</dbReference>
<dbReference type="SFLD" id="SFLDG01151">
    <property type="entry name" value="Main.2:_Nu-like"/>
    <property type="match status" value="1"/>
</dbReference>
<keyword evidence="4" id="KW-1185">Reference proteome</keyword>
<evidence type="ECO:0000259" key="1">
    <source>
        <dbReference type="PROSITE" id="PS50404"/>
    </source>
</evidence>
<dbReference type="Gene3D" id="3.40.30.10">
    <property type="entry name" value="Glutaredoxin"/>
    <property type="match status" value="1"/>
</dbReference>
<sequence length="235" mass="27196">MSQPPIFRRWPPREPELIQLYSMNTPNGIKVAQALEEMHLPYEPHTVNILEGDQHTPEFLWINPNGKIPALYDPDGPDGRPISLMESAAILVYLAEKTGTFMPLDPDGKSACLQWLFFQMGHIGPMFGQFGHFFVYARDKCDHPYPVQRYSNETRRLLGVLEHHLDNRNYLLGESFSIADMAIAPWVDCLDTFYQAGKHLKLKEFPAVHRWLERCTERPSYGIARRVCDPEDRDR</sequence>
<comment type="caution">
    <text evidence="3">The sequence shown here is derived from an EMBL/GenBank/DDBJ whole genome shotgun (WGS) entry which is preliminary data.</text>
</comment>
<dbReference type="SFLD" id="SFLDG00358">
    <property type="entry name" value="Main_(cytGST)"/>
    <property type="match status" value="1"/>
</dbReference>
<feature type="domain" description="GST C-terminal" evidence="2">
    <location>
        <begin position="105"/>
        <end position="235"/>
    </location>
</feature>
<name>A0A3N1NU37_9GAMM</name>
<gene>
    <name evidence="3" type="ORF">EDC38_0280</name>
</gene>
<dbReference type="SUPFAM" id="SSF47616">
    <property type="entry name" value="GST C-terminal domain-like"/>
    <property type="match status" value="1"/>
</dbReference>
<dbReference type="OrthoDB" id="9803562at2"/>
<dbReference type="RefSeq" id="WP_123637008.1">
    <property type="nucleotide sequence ID" value="NZ_RJUK01000001.1"/>
</dbReference>
<dbReference type="InterPro" id="IPR004045">
    <property type="entry name" value="Glutathione_S-Trfase_N"/>
</dbReference>
<evidence type="ECO:0000313" key="4">
    <source>
        <dbReference type="Proteomes" id="UP000273643"/>
    </source>
</evidence>
<accession>A0A3N1NU37</accession>